<dbReference type="CDD" id="cd00200">
    <property type="entry name" value="WD40"/>
    <property type="match status" value="1"/>
</dbReference>
<evidence type="ECO:0000256" key="8">
    <source>
        <dbReference type="PROSITE-ProRule" id="PRU00221"/>
    </source>
</evidence>
<dbReference type="AlphaFoldDB" id="A0A034WSR1"/>
<dbReference type="GO" id="GO:0016239">
    <property type="term" value="P:positive regulation of macroautophagy"/>
    <property type="evidence" value="ECO:0007669"/>
    <property type="project" value="TreeGrafter"/>
</dbReference>
<organism evidence="9">
    <name type="scientific">Bactrocera dorsalis</name>
    <name type="common">Oriental fruit fly</name>
    <name type="synonym">Dacus dorsalis</name>
    <dbReference type="NCBI Taxonomy" id="27457"/>
    <lineage>
        <taxon>Eukaryota</taxon>
        <taxon>Metazoa</taxon>
        <taxon>Ecdysozoa</taxon>
        <taxon>Arthropoda</taxon>
        <taxon>Hexapoda</taxon>
        <taxon>Insecta</taxon>
        <taxon>Pterygota</taxon>
        <taxon>Neoptera</taxon>
        <taxon>Endopterygota</taxon>
        <taxon>Diptera</taxon>
        <taxon>Brachycera</taxon>
        <taxon>Muscomorpha</taxon>
        <taxon>Tephritoidea</taxon>
        <taxon>Tephritidae</taxon>
        <taxon>Bactrocera</taxon>
        <taxon>Bactrocera</taxon>
    </lineage>
</organism>
<gene>
    <name evidence="9" type="primary">WDR24</name>
    <name evidence="11" type="synonym">LOC105232600</name>
</gene>
<dbReference type="InterPro" id="IPR036322">
    <property type="entry name" value="WD40_repeat_dom_sf"/>
</dbReference>
<feature type="repeat" description="WD" evidence="8">
    <location>
        <begin position="202"/>
        <end position="243"/>
    </location>
</feature>
<dbReference type="GO" id="GO:0034198">
    <property type="term" value="P:cellular response to amino acid starvation"/>
    <property type="evidence" value="ECO:0007669"/>
    <property type="project" value="TreeGrafter"/>
</dbReference>
<dbReference type="OrthoDB" id="60955at2759"/>
<dbReference type="Gene3D" id="2.130.10.10">
    <property type="entry name" value="YVTN repeat-like/Quinoprotein amine dehydrogenase"/>
    <property type="match status" value="2"/>
</dbReference>
<dbReference type="PROSITE" id="PS50294">
    <property type="entry name" value="WD_REPEATS_REGION"/>
    <property type="match status" value="1"/>
</dbReference>
<dbReference type="GO" id="GO:0008270">
    <property type="term" value="F:zinc ion binding"/>
    <property type="evidence" value="ECO:0007669"/>
    <property type="project" value="UniProtKB-KW"/>
</dbReference>
<name>A0A034WSR1_BACDO</name>
<keyword evidence="4" id="KW-0677">Repeat</keyword>
<keyword evidence="3" id="KW-0479">Metal-binding</keyword>
<feature type="repeat" description="WD" evidence="8">
    <location>
        <begin position="158"/>
        <end position="200"/>
    </location>
</feature>
<dbReference type="InterPro" id="IPR015943">
    <property type="entry name" value="WD40/YVTN_repeat-like_dom_sf"/>
</dbReference>
<evidence type="ECO:0000313" key="10">
    <source>
        <dbReference type="Proteomes" id="UP001652620"/>
    </source>
</evidence>
<reference evidence="9" key="1">
    <citation type="journal article" date="2014" name="BMC Genomics">
        <title>Characterizing the developmental transcriptome of the oriental fruit fly, Bactrocera dorsalis (Diptera: Tephritidae) through comparative genomic analysis with Drosophila melanogaster utilizing modENCODE datasets.</title>
        <authorList>
            <person name="Geib S.M."/>
            <person name="Calla B."/>
            <person name="Hall B."/>
            <person name="Hou S."/>
            <person name="Manoukis N.C."/>
        </authorList>
    </citation>
    <scope>NUCLEOTIDE SEQUENCE</scope>
    <source>
        <strain evidence="9">Punador</strain>
    </source>
</reference>
<dbReference type="Proteomes" id="UP001652620">
    <property type="component" value="Unplaced"/>
</dbReference>
<dbReference type="OMA" id="EPMWLIS"/>
<dbReference type="KEGG" id="bdr:105232600"/>
<evidence type="ECO:0000256" key="4">
    <source>
        <dbReference type="ARBA" id="ARBA00022737"/>
    </source>
</evidence>
<dbReference type="InterPro" id="IPR037590">
    <property type="entry name" value="WDR24"/>
</dbReference>
<dbReference type="CTD" id="84219"/>
<dbReference type="GO" id="GO:0061700">
    <property type="term" value="C:GATOR2 complex"/>
    <property type="evidence" value="ECO:0007669"/>
    <property type="project" value="TreeGrafter"/>
</dbReference>
<dbReference type="SMART" id="SM00320">
    <property type="entry name" value="WD40"/>
    <property type="match status" value="6"/>
</dbReference>
<sequence>MQNVQDWRERGTEDANTISMRICQEGHANALALNRECNQIAVAGRSLLKVYAIYSDGFTEVCNMRGGKNQNLSYSSNDVAWSSLDSNILATAATNGVVSVWDLSRFGQKKQLHVYNEHERTAHTVGFDIHDPHILVSGSQDGTIKQFDIRNEKSSYTYYSNSESVRDVKFSPHMQYVISAVSENGTVQLWDLRKGDKSILQFTAHSGPVYTCDWHPTKNWLATGSRDKQIKIWNMDGKASLEHTIHTIAVVGRVKWRPDRTYHIASCALVVDYSIHVWDIRRPYIPFASFNDHTNVTTGIAWKGDNSQLLLSTSKDSTIYRHAFKDASRPALKANAQGASLGHRGDISFARKIKLTPTETITHGSKINSFVNRRRPTNTDEQFHLAQSDVCQFILKPSYTGYSVEEETTHLKEHECFIGCAKELILCGRKLADMCEQNAIVTKKYGKHNATTLWTFIKVLYSSTEFSKQKYDIHRNSFSNQKSVQSLRRPAQIANVHEVLQWDSNQNNDVASNDDSVDNGMHLDIDSSNGIVGVGLGSIKQNYPPFGSVILSETQILNDITFDNFDLLREGFIYVGPPDFSKMHSHQETALHHDVQAARPQLDLKPESKDTPPSSNMPSILKVNTTPAIPIWEPHQFVAESIMLQGDVGDVQTSISILIAMGEARKLLQIDDALVETWFQTYIDQLHRYQLWNEACKVMNLSWLRSVRELNQQSTSVHTNCGECGRPLGSSVGWYCQKCKSMQSSKCSVCGLIVRGLYAWCQGCSHGGHLEHIMDYFGNHFKCPKCGHLCEYN</sequence>
<evidence type="ECO:0000256" key="1">
    <source>
        <dbReference type="ARBA" id="ARBA00008134"/>
    </source>
</evidence>
<protein>
    <recommendedName>
        <fullName evidence="7">GATOR2 complex protein WDR24</fullName>
    </recommendedName>
</protein>
<proteinExistence type="inferred from homology"/>
<evidence type="ECO:0000256" key="2">
    <source>
        <dbReference type="ARBA" id="ARBA00022574"/>
    </source>
</evidence>
<evidence type="ECO:0000313" key="11">
    <source>
        <dbReference type="RefSeq" id="XP_011212640.1"/>
    </source>
</evidence>
<dbReference type="PROSITE" id="PS00678">
    <property type="entry name" value="WD_REPEATS_1"/>
    <property type="match status" value="2"/>
</dbReference>
<dbReference type="InterPro" id="IPR019775">
    <property type="entry name" value="WD40_repeat_CS"/>
</dbReference>
<keyword evidence="10" id="KW-1185">Reference proteome</keyword>
<dbReference type="PROSITE" id="PS50082">
    <property type="entry name" value="WD_REPEATS_2"/>
    <property type="match status" value="3"/>
</dbReference>
<dbReference type="GO" id="GO:0005774">
    <property type="term" value="C:vacuolar membrane"/>
    <property type="evidence" value="ECO:0007669"/>
    <property type="project" value="TreeGrafter"/>
</dbReference>
<evidence type="ECO:0000256" key="6">
    <source>
        <dbReference type="ARBA" id="ARBA00022833"/>
    </source>
</evidence>
<dbReference type="GO" id="GO:0005829">
    <property type="term" value="C:cytosol"/>
    <property type="evidence" value="ECO:0007669"/>
    <property type="project" value="TreeGrafter"/>
</dbReference>
<dbReference type="PANTHER" id="PTHR46200:SF1">
    <property type="entry name" value="GATOR COMPLEX PROTEIN WDR24"/>
    <property type="match status" value="1"/>
</dbReference>
<dbReference type="GO" id="GO:1904263">
    <property type="term" value="P:positive regulation of TORC1 signaling"/>
    <property type="evidence" value="ECO:0007669"/>
    <property type="project" value="TreeGrafter"/>
</dbReference>
<evidence type="ECO:0000256" key="5">
    <source>
        <dbReference type="ARBA" id="ARBA00022771"/>
    </source>
</evidence>
<evidence type="ECO:0000256" key="7">
    <source>
        <dbReference type="ARBA" id="ARBA00040269"/>
    </source>
</evidence>
<evidence type="ECO:0000256" key="3">
    <source>
        <dbReference type="ARBA" id="ARBA00022723"/>
    </source>
</evidence>
<dbReference type="CDD" id="cd16693">
    <property type="entry name" value="mRING-H2-C3H3C2_WDR24"/>
    <property type="match status" value="1"/>
</dbReference>
<evidence type="ECO:0000313" key="9">
    <source>
        <dbReference type="EMBL" id="JAC58611.1"/>
    </source>
</evidence>
<dbReference type="SUPFAM" id="SSF50978">
    <property type="entry name" value="WD40 repeat-like"/>
    <property type="match status" value="1"/>
</dbReference>
<dbReference type="EMBL" id="GAKP01000341">
    <property type="protein sequence ID" value="JAC58611.1"/>
    <property type="molecule type" value="Transcribed_RNA"/>
</dbReference>
<dbReference type="PANTHER" id="PTHR46200">
    <property type="entry name" value="GATOR COMPLEX PROTEIN WDR24"/>
    <property type="match status" value="1"/>
</dbReference>
<keyword evidence="5" id="KW-0863">Zinc-finger</keyword>
<accession>A0A034WSR1</accession>
<keyword evidence="6" id="KW-0862">Zinc</keyword>
<reference evidence="11" key="2">
    <citation type="submission" date="2025-04" db="UniProtKB">
        <authorList>
            <consortium name="RefSeq"/>
        </authorList>
    </citation>
    <scope>IDENTIFICATION</scope>
    <source>
        <strain evidence="11">Punador</strain>
    </source>
</reference>
<feature type="repeat" description="WD" evidence="8">
    <location>
        <begin position="115"/>
        <end position="157"/>
    </location>
</feature>
<comment type="similarity">
    <text evidence="1">Belongs to the WD repeat WDR24 family.</text>
</comment>
<dbReference type="RefSeq" id="XP_011212640.1">
    <property type="nucleotide sequence ID" value="XM_011214338.3"/>
</dbReference>
<dbReference type="InterPro" id="IPR001680">
    <property type="entry name" value="WD40_rpt"/>
</dbReference>
<dbReference type="Pfam" id="PF00400">
    <property type="entry name" value="WD40"/>
    <property type="match status" value="3"/>
</dbReference>
<keyword evidence="2 8" id="KW-0853">WD repeat</keyword>
<dbReference type="GeneID" id="105232600"/>